<comment type="caution">
    <text evidence="2">The sequence shown here is derived from an EMBL/GenBank/DDBJ whole genome shotgun (WGS) entry which is preliminary data.</text>
</comment>
<organism evidence="2 3">
    <name type="scientific">Candidatus Methanocrinis alkalitolerans</name>
    <dbReference type="NCBI Taxonomy" id="3033395"/>
    <lineage>
        <taxon>Archaea</taxon>
        <taxon>Methanobacteriati</taxon>
        <taxon>Methanobacteriota</taxon>
        <taxon>Stenosarchaea group</taxon>
        <taxon>Methanomicrobia</taxon>
        <taxon>Methanotrichales</taxon>
        <taxon>Methanotrichaceae</taxon>
        <taxon>Methanocrinis</taxon>
    </lineage>
</organism>
<dbReference type="InterPro" id="IPR027417">
    <property type="entry name" value="P-loop_NTPase"/>
</dbReference>
<dbReference type="SUPFAM" id="SSF88697">
    <property type="entry name" value="PUA domain-like"/>
    <property type="match status" value="1"/>
</dbReference>
<proteinExistence type="predicted"/>
<dbReference type="InterPro" id="IPR015947">
    <property type="entry name" value="PUA-like_sf"/>
</dbReference>
<dbReference type="InterPro" id="IPR003593">
    <property type="entry name" value="AAA+_ATPase"/>
</dbReference>
<dbReference type="Pfam" id="PF01878">
    <property type="entry name" value="EVE"/>
    <property type="match status" value="1"/>
</dbReference>
<dbReference type="PANTHER" id="PTHR37291:SF1">
    <property type="entry name" value="TYPE IV METHYL-DIRECTED RESTRICTION ENZYME ECOKMCRB SUBUNIT"/>
    <property type="match status" value="1"/>
</dbReference>
<dbReference type="PANTHER" id="PTHR37291">
    <property type="entry name" value="5-METHYLCYTOSINE-SPECIFIC RESTRICTION ENZYME B"/>
    <property type="match status" value="1"/>
</dbReference>
<dbReference type="EMBL" id="JARFPL010000019">
    <property type="protein sequence ID" value="MDF0593386.1"/>
    <property type="molecule type" value="Genomic_DNA"/>
</dbReference>
<dbReference type="Pfam" id="PF07728">
    <property type="entry name" value="AAA_5"/>
    <property type="match status" value="1"/>
</dbReference>
<protein>
    <submittedName>
        <fullName evidence="2">AAA family ATPase</fullName>
    </submittedName>
</protein>
<dbReference type="InterPro" id="IPR052934">
    <property type="entry name" value="Methyl-DNA_Rec/Restrict_Enz"/>
</dbReference>
<gene>
    <name evidence="2" type="ORF">P0O24_07305</name>
</gene>
<dbReference type="Gene3D" id="3.10.590.10">
    <property type="entry name" value="ph1033 like domains"/>
    <property type="match status" value="1"/>
</dbReference>
<name>A0ABT5XF92_9EURY</name>
<evidence type="ECO:0000313" key="3">
    <source>
        <dbReference type="Proteomes" id="UP001215956"/>
    </source>
</evidence>
<keyword evidence="3" id="KW-1185">Reference proteome</keyword>
<dbReference type="SUPFAM" id="SSF52540">
    <property type="entry name" value="P-loop containing nucleoside triphosphate hydrolases"/>
    <property type="match status" value="1"/>
</dbReference>
<sequence>MSELNTTGENSVIRYWKIAPGEDAWQWKDCRENGFIAVGWDEIGDVSRLSKTEFESKRSKLDSQYEGWGKVGLEQLWKFAHNIKKGDRIVANRGTTTVLGIGTVVGPYYFVNDEDFGHRLPVKWDDLKPRLVKESGWRRTLIELDREKFERILNSTFSPQIQQLSRSYWIFQSNPKYYDLEKNLEGIKEEDLDNFNWTVNQYANQIQTGDVAYLWTSGKDAGILAVATVISDPYYMSEVDEEFISDKKKEEGKQQWVDLRIDHILPERIRRDDLIDHPTLGSMQIIRRPQGTNFMVTNEEAEALNALINRKPPEVYSLHQLAEDTGFDLETLDRWVRAIRRKGQAVLYGPPGTGKTYVAEHLARYLIGGEDGFTDLVQFHPAYAYEDFIQGIRPQSDDDGGLSYPIVPGRFLEFCERAESRRGTCVLIIDEINRANLSQVFGELMYLLEYRSRSIPLAGGRRLGIPENVLIIGTMNTADRSIALVDHALRRRFAFLRLQPNHKVLLKYHQSRNTGFPVEGLIGVLRRLNAQINDPHYEVGISFFLQDDLDEEIEDIWKMEIEPYLDEYFFDRSDKAEEFRWDKVDREIAP</sequence>
<dbReference type="InterPro" id="IPR002740">
    <property type="entry name" value="EVE_domain"/>
</dbReference>
<evidence type="ECO:0000259" key="1">
    <source>
        <dbReference type="SMART" id="SM00382"/>
    </source>
</evidence>
<dbReference type="CDD" id="cd00009">
    <property type="entry name" value="AAA"/>
    <property type="match status" value="1"/>
</dbReference>
<dbReference type="Gene3D" id="3.40.50.300">
    <property type="entry name" value="P-loop containing nucleotide triphosphate hydrolases"/>
    <property type="match status" value="1"/>
</dbReference>
<dbReference type="SMART" id="SM00382">
    <property type="entry name" value="AAA"/>
    <property type="match status" value="1"/>
</dbReference>
<feature type="domain" description="AAA+ ATPase" evidence="1">
    <location>
        <begin position="341"/>
        <end position="499"/>
    </location>
</feature>
<dbReference type="RefSeq" id="WP_316969092.1">
    <property type="nucleotide sequence ID" value="NZ_JARFPL010000019.1"/>
</dbReference>
<reference evidence="2 3" key="1">
    <citation type="submission" date="2023-03" db="EMBL/GenBank/DDBJ databases">
        <title>Whole genome sequencing of Methanotrichaceae archaeon M04Ac.</title>
        <authorList>
            <person name="Khomyakova M.A."/>
            <person name="Merkel A.Y."/>
            <person name="Slobodkin A.I."/>
        </authorList>
    </citation>
    <scope>NUCLEOTIDE SEQUENCE [LARGE SCALE GENOMIC DNA]</scope>
    <source>
        <strain evidence="2 3">M04Ac</strain>
    </source>
</reference>
<dbReference type="Proteomes" id="UP001215956">
    <property type="component" value="Unassembled WGS sequence"/>
</dbReference>
<accession>A0ABT5XF92</accession>
<evidence type="ECO:0000313" key="2">
    <source>
        <dbReference type="EMBL" id="MDF0593386.1"/>
    </source>
</evidence>
<dbReference type="InterPro" id="IPR011704">
    <property type="entry name" value="ATPase_dyneun-rel_AAA"/>
</dbReference>